<protein>
    <submittedName>
        <fullName evidence="1">STM4015 family protein</fullName>
    </submittedName>
</protein>
<name>A0ABU2QAU5_9ACTN</name>
<comment type="caution">
    <text evidence="1">The sequence shown here is derived from an EMBL/GenBank/DDBJ whole genome shotgun (WGS) entry which is preliminary data.</text>
</comment>
<dbReference type="EMBL" id="JAVRFB010000003">
    <property type="protein sequence ID" value="MDT0401563.1"/>
    <property type="molecule type" value="Genomic_DNA"/>
</dbReference>
<organism evidence="1 2">
    <name type="scientific">Streptomyces edwardsiae</name>
    <dbReference type="NCBI Taxonomy" id="3075527"/>
    <lineage>
        <taxon>Bacteria</taxon>
        <taxon>Bacillati</taxon>
        <taxon>Actinomycetota</taxon>
        <taxon>Actinomycetes</taxon>
        <taxon>Kitasatosporales</taxon>
        <taxon>Streptomycetaceae</taxon>
        <taxon>Streptomyces</taxon>
    </lineage>
</organism>
<reference evidence="2" key="1">
    <citation type="submission" date="2023-07" db="EMBL/GenBank/DDBJ databases">
        <title>30 novel species of actinomycetes from the DSMZ collection.</title>
        <authorList>
            <person name="Nouioui I."/>
        </authorList>
    </citation>
    <scope>NUCLEOTIDE SEQUENCE [LARGE SCALE GENOMIC DNA]</scope>
    <source>
        <strain evidence="2">DSM 41635</strain>
    </source>
</reference>
<dbReference type="Gene3D" id="3.80.10.10">
    <property type="entry name" value="Ribonuclease Inhibitor"/>
    <property type="match status" value="1"/>
</dbReference>
<gene>
    <name evidence="1" type="ORF">RM528_06815</name>
</gene>
<dbReference type="RefSeq" id="WP_030228838.1">
    <property type="nucleotide sequence ID" value="NZ_JAVRFB010000003.1"/>
</dbReference>
<evidence type="ECO:0000313" key="1">
    <source>
        <dbReference type="EMBL" id="MDT0401563.1"/>
    </source>
</evidence>
<proteinExistence type="predicted"/>
<dbReference type="NCBIfam" id="NF038076">
    <property type="entry name" value="fam_STM4015"/>
    <property type="match status" value="1"/>
</dbReference>
<dbReference type="Proteomes" id="UP001180503">
    <property type="component" value="Unassembled WGS sequence"/>
</dbReference>
<dbReference type="InterPro" id="IPR047722">
    <property type="entry name" value="STM4015-like"/>
</dbReference>
<dbReference type="SUPFAM" id="SSF52047">
    <property type="entry name" value="RNI-like"/>
    <property type="match status" value="1"/>
</dbReference>
<sequence>MTIGGHLEELYGLPVFPFAEGTGPATPPEPGSVAWRPAGGTYDDDMGWAEGFARFCAEVDTTRVRALVVGMWDDAYDSGPTDVIEALLAARDRLPALRALFLGDIVFEECEISWIHQTDVTGLLAGFPALEEFGVRGGQGLVFPALRHDGLRKLVVETGGLPVEVVRGIAASELPALEHLDLWLGTSWYGADSEVTDLEPILSGARLPRLRHLALRNSEIQDEVAAAVASAPVVARLEVLDLSMGTLGDEGATALLGGQPLTHLKRLDLHHNYLSEPLRQRIRDTLEPAGVEVDLDDNDADRDEDEDGTVHRFVAVGE</sequence>
<dbReference type="InterPro" id="IPR032675">
    <property type="entry name" value="LRR_dom_sf"/>
</dbReference>
<evidence type="ECO:0000313" key="2">
    <source>
        <dbReference type="Proteomes" id="UP001180503"/>
    </source>
</evidence>
<accession>A0ABU2QAU5</accession>